<comment type="caution">
    <text evidence="1">The sequence shown here is derived from an EMBL/GenBank/DDBJ whole genome shotgun (WGS) entry which is preliminary data.</text>
</comment>
<protein>
    <submittedName>
        <fullName evidence="1">Uncharacterized protein</fullName>
    </submittedName>
</protein>
<dbReference type="Proteomes" id="UP000280395">
    <property type="component" value="Unassembled WGS sequence"/>
</dbReference>
<dbReference type="EMBL" id="RBUA01000205">
    <property type="protein sequence ID" value="RMU64532.1"/>
    <property type="molecule type" value="Genomic_DNA"/>
</dbReference>
<name>A0A3M5W1Q1_PSESX</name>
<evidence type="ECO:0000313" key="2">
    <source>
        <dbReference type="Proteomes" id="UP000280395"/>
    </source>
</evidence>
<accession>A0A3M5W1Q1</accession>
<proteinExistence type="predicted"/>
<sequence length="62" mass="6406">MLTLTDNVPVRINAATITSTSDAQLVPSAVSIARLGPHARLVLTISATTGPGVMISMNTLNM</sequence>
<gene>
    <name evidence="1" type="ORF">ALP29_201558</name>
</gene>
<dbReference type="AlphaFoldDB" id="A0A3M5W1Q1"/>
<evidence type="ECO:0000313" key="1">
    <source>
        <dbReference type="EMBL" id="RMU64532.1"/>
    </source>
</evidence>
<reference evidence="1 2" key="1">
    <citation type="submission" date="2018-08" db="EMBL/GenBank/DDBJ databases">
        <title>Recombination of ecologically and evolutionarily significant loci maintains genetic cohesion in the Pseudomonas syringae species complex.</title>
        <authorList>
            <person name="Dillon M."/>
            <person name="Thakur S."/>
            <person name="Almeida R.N.D."/>
            <person name="Weir B.S."/>
            <person name="Guttman D.S."/>
        </authorList>
    </citation>
    <scope>NUCLEOTIDE SEQUENCE [LARGE SCALE GENOMIC DNA]</scope>
    <source>
        <strain evidence="1 2">ICMP 14479</strain>
    </source>
</reference>
<organism evidence="1 2">
    <name type="scientific">Pseudomonas syringae pv. avii</name>
    <dbReference type="NCBI Taxonomy" id="663959"/>
    <lineage>
        <taxon>Bacteria</taxon>
        <taxon>Pseudomonadati</taxon>
        <taxon>Pseudomonadota</taxon>
        <taxon>Gammaproteobacteria</taxon>
        <taxon>Pseudomonadales</taxon>
        <taxon>Pseudomonadaceae</taxon>
        <taxon>Pseudomonas</taxon>
        <taxon>Pseudomonas syringae</taxon>
    </lineage>
</organism>